<dbReference type="CDD" id="cd12168">
    <property type="entry name" value="Mand_dh_like"/>
    <property type="match status" value="1"/>
</dbReference>
<dbReference type="Gene3D" id="3.40.50.720">
    <property type="entry name" value="NAD(P)-binding Rossmann-like Domain"/>
    <property type="match status" value="2"/>
</dbReference>
<dbReference type="STRING" id="363999.A0A439DBG1"/>
<dbReference type="PANTHER" id="PTHR10996">
    <property type="entry name" value="2-HYDROXYACID DEHYDROGENASE-RELATED"/>
    <property type="match status" value="1"/>
</dbReference>
<feature type="domain" description="D-isomer specific 2-hydroxyacid dehydrogenase catalytic" evidence="5">
    <location>
        <begin position="106"/>
        <end position="338"/>
    </location>
</feature>
<gene>
    <name evidence="7" type="ORF">EKO27_g3345</name>
</gene>
<keyword evidence="3" id="KW-0520">NAD</keyword>
<proteinExistence type="inferred from homology"/>
<evidence type="ECO:0000313" key="8">
    <source>
        <dbReference type="Proteomes" id="UP000286045"/>
    </source>
</evidence>
<evidence type="ECO:0000256" key="4">
    <source>
        <dbReference type="RuleBase" id="RU003719"/>
    </source>
</evidence>
<dbReference type="GO" id="GO:0005829">
    <property type="term" value="C:cytosol"/>
    <property type="evidence" value="ECO:0007669"/>
    <property type="project" value="TreeGrafter"/>
</dbReference>
<dbReference type="PROSITE" id="PS00671">
    <property type="entry name" value="D_2_HYDROXYACID_DH_3"/>
    <property type="match status" value="1"/>
</dbReference>
<reference evidence="7 8" key="1">
    <citation type="submission" date="2018-12" db="EMBL/GenBank/DDBJ databases">
        <title>Draft genome sequence of Xylaria grammica IHI A82.</title>
        <authorList>
            <person name="Buettner E."/>
            <person name="Kellner H."/>
        </authorList>
    </citation>
    <scope>NUCLEOTIDE SEQUENCE [LARGE SCALE GENOMIC DNA]</scope>
    <source>
        <strain evidence="7 8">IHI A82</strain>
    </source>
</reference>
<comment type="similarity">
    <text evidence="1 4">Belongs to the D-isomer specific 2-hydroxyacid dehydrogenase family.</text>
</comment>
<evidence type="ECO:0008006" key="9">
    <source>
        <dbReference type="Google" id="ProtNLM"/>
    </source>
</evidence>
<dbReference type="InterPro" id="IPR006139">
    <property type="entry name" value="D-isomer_2_OHA_DH_cat_dom"/>
</dbReference>
<evidence type="ECO:0000259" key="6">
    <source>
        <dbReference type="Pfam" id="PF02826"/>
    </source>
</evidence>
<name>A0A439DBG1_9PEZI</name>
<sequence>MTKPKALLLGRIDHAQASWQALADLAELVTPEAKNRQEFIEECQSGRLDGVLAICDRAPSSLAVTGRFDEELIRALPRSTVRVGWPVALTDSWYMQALGTITSTFAACTARSILVSNCPGVVDDATADTAVFLILAALRGFNNGIMAIRTGTWTGRVPPPPLGHDPQGKVLGILGMGGIGRNLKKKVEVFGMRCIYHNRTKLSPQLADGAEYVGFDELLARSDVLSLNLPLNSQTRNIISTNEFAKMKRGVVIVNTARGGVLDEDALVEALDEGRVLSVGLDVYQNEPNIHSGLLSNPHVCLLPHMGTSSVETKTKMEEWNIGNVRAVLEVGRLNNVVPEQAHLVPFYKYLNRSNSTDGKQKRDGIFNKD</sequence>
<keyword evidence="8" id="KW-1185">Reference proteome</keyword>
<dbReference type="Pfam" id="PF00389">
    <property type="entry name" value="2-Hacid_dh"/>
    <property type="match status" value="1"/>
</dbReference>
<dbReference type="GO" id="GO:0030267">
    <property type="term" value="F:glyoxylate reductase (NADPH) activity"/>
    <property type="evidence" value="ECO:0007669"/>
    <property type="project" value="TreeGrafter"/>
</dbReference>
<accession>A0A439DBG1</accession>
<evidence type="ECO:0000313" key="7">
    <source>
        <dbReference type="EMBL" id="RWA11741.1"/>
    </source>
</evidence>
<evidence type="ECO:0000256" key="3">
    <source>
        <dbReference type="ARBA" id="ARBA00023027"/>
    </source>
</evidence>
<dbReference type="PROSITE" id="PS00670">
    <property type="entry name" value="D_2_HYDROXYACID_DH_2"/>
    <property type="match status" value="1"/>
</dbReference>
<dbReference type="GO" id="GO:0051287">
    <property type="term" value="F:NAD binding"/>
    <property type="evidence" value="ECO:0007669"/>
    <property type="project" value="InterPro"/>
</dbReference>
<keyword evidence="2 4" id="KW-0560">Oxidoreductase</keyword>
<dbReference type="InterPro" id="IPR036291">
    <property type="entry name" value="NAD(P)-bd_dom_sf"/>
</dbReference>
<evidence type="ECO:0000256" key="1">
    <source>
        <dbReference type="ARBA" id="ARBA00005854"/>
    </source>
</evidence>
<dbReference type="EMBL" id="RYZI01000070">
    <property type="protein sequence ID" value="RWA11741.1"/>
    <property type="molecule type" value="Genomic_DNA"/>
</dbReference>
<dbReference type="Proteomes" id="UP000286045">
    <property type="component" value="Unassembled WGS sequence"/>
</dbReference>
<dbReference type="GO" id="GO:0016618">
    <property type="term" value="F:hydroxypyruvate reductase [NAD(P)H] activity"/>
    <property type="evidence" value="ECO:0007669"/>
    <property type="project" value="TreeGrafter"/>
</dbReference>
<dbReference type="InterPro" id="IPR050223">
    <property type="entry name" value="D-isomer_2-hydroxyacid_DH"/>
</dbReference>
<protein>
    <recommendedName>
        <fullName evidence="9">D-isomer specific 2-hydroxyacid dehydrogenase NAD-binding domain-containing protein</fullName>
    </recommendedName>
</protein>
<dbReference type="Pfam" id="PF02826">
    <property type="entry name" value="2-Hacid_dh_C"/>
    <property type="match status" value="1"/>
</dbReference>
<dbReference type="SUPFAM" id="SSF51735">
    <property type="entry name" value="NAD(P)-binding Rossmann-fold domains"/>
    <property type="match status" value="1"/>
</dbReference>
<feature type="domain" description="D-isomer specific 2-hydroxyacid dehydrogenase NAD-binding" evidence="6">
    <location>
        <begin position="132"/>
        <end position="307"/>
    </location>
</feature>
<dbReference type="SUPFAM" id="SSF52283">
    <property type="entry name" value="Formate/glycerate dehydrogenase catalytic domain-like"/>
    <property type="match status" value="1"/>
</dbReference>
<dbReference type="PANTHER" id="PTHR10996:SF269">
    <property type="entry name" value="HYPOTHETICAL D-ISOMER SPECIFIC 2-HYDROXYACID DEHYDROGENASE (EUROFUNG)"/>
    <property type="match status" value="1"/>
</dbReference>
<dbReference type="InterPro" id="IPR029753">
    <property type="entry name" value="D-isomer_DH_CS"/>
</dbReference>
<evidence type="ECO:0000259" key="5">
    <source>
        <dbReference type="Pfam" id="PF00389"/>
    </source>
</evidence>
<comment type="caution">
    <text evidence="7">The sequence shown here is derived from an EMBL/GenBank/DDBJ whole genome shotgun (WGS) entry which is preliminary data.</text>
</comment>
<dbReference type="InterPro" id="IPR006140">
    <property type="entry name" value="D-isomer_DH_NAD-bd"/>
</dbReference>
<dbReference type="AlphaFoldDB" id="A0A439DBG1"/>
<organism evidence="7 8">
    <name type="scientific">Xylaria grammica</name>
    <dbReference type="NCBI Taxonomy" id="363999"/>
    <lineage>
        <taxon>Eukaryota</taxon>
        <taxon>Fungi</taxon>
        <taxon>Dikarya</taxon>
        <taxon>Ascomycota</taxon>
        <taxon>Pezizomycotina</taxon>
        <taxon>Sordariomycetes</taxon>
        <taxon>Xylariomycetidae</taxon>
        <taxon>Xylariales</taxon>
        <taxon>Xylariaceae</taxon>
        <taxon>Xylaria</taxon>
    </lineage>
</organism>
<dbReference type="FunFam" id="3.40.50.720:FF:000203">
    <property type="entry name" value="D-3-phosphoglycerate dehydrogenase (SerA)"/>
    <property type="match status" value="1"/>
</dbReference>
<evidence type="ECO:0000256" key="2">
    <source>
        <dbReference type="ARBA" id="ARBA00023002"/>
    </source>
</evidence>